<dbReference type="EMBL" id="JAEUBF010000271">
    <property type="protein sequence ID" value="KAH3679530.1"/>
    <property type="molecule type" value="Genomic_DNA"/>
</dbReference>
<feature type="non-terminal residue" evidence="1">
    <location>
        <position position="105"/>
    </location>
</feature>
<accession>A0A9P8PXT6</accession>
<reference evidence="1" key="1">
    <citation type="journal article" date="2021" name="Open Biol.">
        <title>Shared evolutionary footprints suggest mitochondrial oxidative damage underlies multiple complex I losses in fungi.</title>
        <authorList>
            <person name="Schikora-Tamarit M.A."/>
            <person name="Marcet-Houben M."/>
            <person name="Nosek J."/>
            <person name="Gabaldon T."/>
        </authorList>
    </citation>
    <scope>NUCLEOTIDE SEQUENCE</scope>
    <source>
        <strain evidence="1">CBS6341</strain>
    </source>
</reference>
<proteinExistence type="predicted"/>
<name>A0A9P8PXT6_9ASCO</name>
<keyword evidence="2" id="KW-1185">Reference proteome</keyword>
<sequence>ARNPNYENKALFWFQKSSSFAIVNILQMCGFGNYLNPFAKLFGLVKCINLKKTTKRTNNGNNPVDEANLIPDSEWSEAEWEANSMMHLNRTTVYLSMKMFEIYLA</sequence>
<dbReference type="AlphaFoldDB" id="A0A9P8PXT6"/>
<dbReference type="Proteomes" id="UP000769528">
    <property type="component" value="Unassembled WGS sequence"/>
</dbReference>
<evidence type="ECO:0000313" key="2">
    <source>
        <dbReference type="Proteomes" id="UP000769528"/>
    </source>
</evidence>
<gene>
    <name evidence="1" type="ORF">WICMUC_000923</name>
</gene>
<protein>
    <submittedName>
        <fullName evidence="1">Uncharacterized protein</fullName>
    </submittedName>
</protein>
<feature type="non-terminal residue" evidence="1">
    <location>
        <position position="1"/>
    </location>
</feature>
<comment type="caution">
    <text evidence="1">The sequence shown here is derived from an EMBL/GenBank/DDBJ whole genome shotgun (WGS) entry which is preliminary data.</text>
</comment>
<organism evidence="1 2">
    <name type="scientific">Wickerhamomyces mucosus</name>
    <dbReference type="NCBI Taxonomy" id="1378264"/>
    <lineage>
        <taxon>Eukaryota</taxon>
        <taxon>Fungi</taxon>
        <taxon>Dikarya</taxon>
        <taxon>Ascomycota</taxon>
        <taxon>Saccharomycotina</taxon>
        <taxon>Saccharomycetes</taxon>
        <taxon>Phaffomycetales</taxon>
        <taxon>Wickerhamomycetaceae</taxon>
        <taxon>Wickerhamomyces</taxon>
    </lineage>
</organism>
<evidence type="ECO:0000313" key="1">
    <source>
        <dbReference type="EMBL" id="KAH3679530.1"/>
    </source>
</evidence>
<reference evidence="1" key="2">
    <citation type="submission" date="2021-01" db="EMBL/GenBank/DDBJ databases">
        <authorList>
            <person name="Schikora-Tamarit M.A."/>
        </authorList>
    </citation>
    <scope>NUCLEOTIDE SEQUENCE</scope>
    <source>
        <strain evidence="1">CBS6341</strain>
    </source>
</reference>